<evidence type="ECO:0000313" key="3">
    <source>
        <dbReference type="Proteomes" id="UP000325849"/>
    </source>
</evidence>
<accession>A0A5N8VQ30</accession>
<dbReference type="OrthoDB" id="4240738at2"/>
<dbReference type="Proteomes" id="UP000325849">
    <property type="component" value="Unassembled WGS sequence"/>
</dbReference>
<evidence type="ECO:0000256" key="1">
    <source>
        <dbReference type="SAM" id="SignalP"/>
    </source>
</evidence>
<feature type="signal peptide" evidence="1">
    <location>
        <begin position="1"/>
        <end position="24"/>
    </location>
</feature>
<dbReference type="PROSITE" id="PS51257">
    <property type="entry name" value="PROKAR_LIPOPROTEIN"/>
    <property type="match status" value="1"/>
</dbReference>
<keyword evidence="3" id="KW-1185">Reference proteome</keyword>
<sequence>MRRQRIRAAAGAAGLVLAAGVVLAGCSQSYDDQRGKGDAPVKGKAGDDTPAEVFNMPDGFGNLATKCVGHGFRAYVTTNASGPSNVQIVADKTCAS</sequence>
<protein>
    <submittedName>
        <fullName evidence="2">Uncharacterized protein</fullName>
    </submittedName>
</protein>
<organism evidence="2 3">
    <name type="scientific">Streptomyces adustus</name>
    <dbReference type="NCBI Taxonomy" id="1609272"/>
    <lineage>
        <taxon>Bacteria</taxon>
        <taxon>Bacillati</taxon>
        <taxon>Actinomycetota</taxon>
        <taxon>Actinomycetes</taxon>
        <taxon>Kitasatosporales</taxon>
        <taxon>Streptomycetaceae</taxon>
        <taxon>Streptomyces</taxon>
    </lineage>
</organism>
<dbReference type="RefSeq" id="WP_152894970.1">
    <property type="nucleotide sequence ID" value="NZ_JBHJTU010000007.1"/>
</dbReference>
<keyword evidence="1" id="KW-0732">Signal</keyword>
<evidence type="ECO:0000313" key="2">
    <source>
        <dbReference type="EMBL" id="MPY37387.1"/>
    </source>
</evidence>
<feature type="chain" id="PRO_5039035035" evidence="1">
    <location>
        <begin position="25"/>
        <end position="96"/>
    </location>
</feature>
<proteinExistence type="predicted"/>
<gene>
    <name evidence="2" type="ORF">FNH09_41120</name>
</gene>
<name>A0A5N8VQ30_9ACTN</name>
<reference evidence="2 3" key="1">
    <citation type="submission" date="2019-07" db="EMBL/GenBank/DDBJ databases">
        <title>New species of Amycolatopsis and Streptomyces.</title>
        <authorList>
            <person name="Duangmal K."/>
            <person name="Teo W.F.A."/>
            <person name="Lipun K."/>
        </authorList>
    </citation>
    <scope>NUCLEOTIDE SEQUENCE [LARGE SCALE GENOMIC DNA]</scope>
    <source>
        <strain evidence="2 3">NBRC 109810</strain>
    </source>
</reference>
<dbReference type="AlphaFoldDB" id="A0A5N8VQ30"/>
<dbReference type="EMBL" id="VJZD01000308">
    <property type="protein sequence ID" value="MPY37387.1"/>
    <property type="molecule type" value="Genomic_DNA"/>
</dbReference>
<comment type="caution">
    <text evidence="2">The sequence shown here is derived from an EMBL/GenBank/DDBJ whole genome shotgun (WGS) entry which is preliminary data.</text>
</comment>